<accession>C1F856</accession>
<dbReference type="EMBL" id="CP001472">
    <property type="protein sequence ID" value="ACO34242.1"/>
    <property type="molecule type" value="Genomic_DNA"/>
</dbReference>
<proteinExistence type="predicted"/>
<evidence type="ECO:0008006" key="3">
    <source>
        <dbReference type="Google" id="ProtNLM"/>
    </source>
</evidence>
<dbReference type="OrthoDB" id="8448116at2"/>
<reference evidence="1 2" key="1">
    <citation type="journal article" date="2009" name="Appl. Environ. Microbiol.">
        <title>Three genomes from the phylum Acidobacteria provide insight into the lifestyles of these microorganisms in soils.</title>
        <authorList>
            <person name="Ward N.L."/>
            <person name="Challacombe J.F."/>
            <person name="Janssen P.H."/>
            <person name="Henrissat B."/>
            <person name="Coutinho P.M."/>
            <person name="Wu M."/>
            <person name="Xie G."/>
            <person name="Haft D.H."/>
            <person name="Sait M."/>
            <person name="Badger J."/>
            <person name="Barabote R.D."/>
            <person name="Bradley B."/>
            <person name="Brettin T.S."/>
            <person name="Brinkac L.M."/>
            <person name="Bruce D."/>
            <person name="Creasy T."/>
            <person name="Daugherty S.C."/>
            <person name="Davidsen T.M."/>
            <person name="DeBoy R.T."/>
            <person name="Detter J.C."/>
            <person name="Dodson R.J."/>
            <person name="Durkin A.S."/>
            <person name="Ganapathy A."/>
            <person name="Gwinn-Giglio M."/>
            <person name="Han C.S."/>
            <person name="Khouri H."/>
            <person name="Kiss H."/>
            <person name="Kothari S.P."/>
            <person name="Madupu R."/>
            <person name="Nelson K.E."/>
            <person name="Nelson W.C."/>
            <person name="Paulsen I."/>
            <person name="Penn K."/>
            <person name="Ren Q."/>
            <person name="Rosovitz M.J."/>
            <person name="Selengut J.D."/>
            <person name="Shrivastava S."/>
            <person name="Sullivan S.A."/>
            <person name="Tapia R."/>
            <person name="Thompson L.S."/>
            <person name="Watkins K.L."/>
            <person name="Yang Q."/>
            <person name="Yu C."/>
            <person name="Zafar N."/>
            <person name="Zhou L."/>
            <person name="Kuske C.R."/>
        </authorList>
    </citation>
    <scope>NUCLEOTIDE SEQUENCE [LARGE SCALE GENOMIC DNA]</scope>
    <source>
        <strain evidence="2">ATCC 51196 / DSM 11244 / BCRC 80197 / JCM 7670 / NBRC 15755 / NCIMB 13165 / 161</strain>
    </source>
</reference>
<gene>
    <name evidence="1" type="ordered locus">ACP_1863</name>
</gene>
<name>C1F856_ACIC5</name>
<dbReference type="eggNOG" id="COG0406">
    <property type="taxonomic scope" value="Bacteria"/>
</dbReference>
<dbReference type="STRING" id="240015.ACP_1863"/>
<dbReference type="InParanoid" id="C1F856"/>
<dbReference type="Proteomes" id="UP000002207">
    <property type="component" value="Chromosome"/>
</dbReference>
<sequence length="159" mass="18097">MLVIRHAEKPKHGRSLTPAGFARAQAYARYFDPFHFQGHTLRINALYAGADQPGSIRPRLTLEPLSHTLHLPLNATFGTNNPEPLVEALRHQPHGNHILIAWRHKHIPVLLTALGADPARLLPNGEWPGSVYDWVIYLRYDDHGRLVEQRRFPEPEPLP</sequence>
<protein>
    <recommendedName>
        <fullName evidence="3">Flagellar basal body-associated protein FliL</fullName>
    </recommendedName>
</protein>
<organism evidence="1 2">
    <name type="scientific">Acidobacterium capsulatum (strain ATCC 51196 / DSM 11244 / BCRC 80197 / JCM 7670 / NBRC 15755 / NCIMB 13165 / 161)</name>
    <dbReference type="NCBI Taxonomy" id="240015"/>
    <lineage>
        <taxon>Bacteria</taxon>
        <taxon>Pseudomonadati</taxon>
        <taxon>Acidobacteriota</taxon>
        <taxon>Terriglobia</taxon>
        <taxon>Terriglobales</taxon>
        <taxon>Acidobacteriaceae</taxon>
        <taxon>Acidobacterium</taxon>
    </lineage>
</organism>
<dbReference type="KEGG" id="aca:ACP_1863"/>
<evidence type="ECO:0000313" key="2">
    <source>
        <dbReference type="Proteomes" id="UP000002207"/>
    </source>
</evidence>
<dbReference type="AlphaFoldDB" id="C1F856"/>
<keyword evidence="2" id="KW-1185">Reference proteome</keyword>
<evidence type="ECO:0000313" key="1">
    <source>
        <dbReference type="EMBL" id="ACO34242.1"/>
    </source>
</evidence>
<dbReference type="HOGENOM" id="CLU_085795_2_0_0"/>